<dbReference type="Proteomes" id="UP000001935">
    <property type="component" value="Chromosome"/>
</dbReference>
<dbReference type="AlphaFoldDB" id="Q2IEJ8"/>
<dbReference type="STRING" id="290397.Adeh_3241"/>
<dbReference type="EMBL" id="CP000251">
    <property type="protein sequence ID" value="ABC83009.1"/>
    <property type="molecule type" value="Genomic_DNA"/>
</dbReference>
<dbReference type="RefSeq" id="WP_011422291.1">
    <property type="nucleotide sequence ID" value="NC_007760.1"/>
</dbReference>
<evidence type="ECO:0000313" key="1">
    <source>
        <dbReference type="EMBL" id="ABC83009.1"/>
    </source>
</evidence>
<protein>
    <submittedName>
        <fullName evidence="1">Uncharacterized protein</fullName>
    </submittedName>
</protein>
<organism evidence="1 2">
    <name type="scientific">Anaeromyxobacter dehalogenans (strain 2CP-C)</name>
    <dbReference type="NCBI Taxonomy" id="290397"/>
    <lineage>
        <taxon>Bacteria</taxon>
        <taxon>Pseudomonadati</taxon>
        <taxon>Myxococcota</taxon>
        <taxon>Myxococcia</taxon>
        <taxon>Myxococcales</taxon>
        <taxon>Cystobacterineae</taxon>
        <taxon>Anaeromyxobacteraceae</taxon>
        <taxon>Anaeromyxobacter</taxon>
    </lineage>
</organism>
<evidence type="ECO:0000313" key="2">
    <source>
        <dbReference type="Proteomes" id="UP000001935"/>
    </source>
</evidence>
<reference evidence="1" key="1">
    <citation type="submission" date="2006-01" db="EMBL/GenBank/DDBJ databases">
        <title>Complete sequence of Anaeromyxobacter dehalogenans 2CP-C.</title>
        <authorList>
            <consortium name="US DOE Joint Genome Institute"/>
            <person name="Copeland A."/>
            <person name="Lucas S."/>
            <person name="Lapidus A."/>
            <person name="Barry K."/>
            <person name="Detter J.C."/>
            <person name="Glavina T."/>
            <person name="Hammon N."/>
            <person name="Israni S."/>
            <person name="Pitluck S."/>
            <person name="Brettin T."/>
            <person name="Bruce D."/>
            <person name="Han C."/>
            <person name="Tapia R."/>
            <person name="Gilna P."/>
            <person name="Kiss H."/>
            <person name="Schmutz J."/>
            <person name="Larimer F."/>
            <person name="Land M."/>
            <person name="Kyrpides N."/>
            <person name="Anderson I."/>
            <person name="Sanford R.A."/>
            <person name="Ritalahti K.M."/>
            <person name="Thomas H.S."/>
            <person name="Kirby J.R."/>
            <person name="Zhulin I.B."/>
            <person name="Loeffler F.E."/>
            <person name="Richardson P."/>
        </authorList>
    </citation>
    <scope>NUCLEOTIDE SEQUENCE</scope>
    <source>
        <strain evidence="1">2CP-C</strain>
    </source>
</reference>
<dbReference type="HOGENOM" id="CLU_2520358_0_0_7"/>
<proteinExistence type="predicted"/>
<accession>Q2IEJ8</accession>
<name>Q2IEJ8_ANADE</name>
<gene>
    <name evidence="1" type="ordered locus">Adeh_3241</name>
</gene>
<dbReference type="KEGG" id="ade:Adeh_3241"/>
<sequence>MSAVRKQTESKRRILKVGGTYLDRSRGVLVTLEDHEIRGGHRTGRVIVAAADGVLRFPRRWYCREPDLVPPPRGTTVGSAGAQS</sequence>